<evidence type="ECO:0000256" key="2">
    <source>
        <dbReference type="SAM" id="Phobius"/>
    </source>
</evidence>
<dbReference type="Proteomes" id="UP000639772">
    <property type="component" value="Unassembled WGS sequence"/>
</dbReference>
<dbReference type="EMBL" id="JADCNM010000159">
    <property type="protein sequence ID" value="KAG0449844.1"/>
    <property type="molecule type" value="Genomic_DNA"/>
</dbReference>
<dbReference type="PANTHER" id="PTHR35297">
    <property type="entry name" value="PROTEIN, PUTATIVE-RELATED"/>
    <property type="match status" value="1"/>
</dbReference>
<evidence type="ECO:0000313" key="3">
    <source>
        <dbReference type="EMBL" id="KAG0449844.1"/>
    </source>
</evidence>
<dbReference type="PANTHER" id="PTHR35297:SF2">
    <property type="entry name" value="PROTEIN, PUTATIVE-RELATED"/>
    <property type="match status" value="1"/>
</dbReference>
<keyword evidence="2" id="KW-0812">Transmembrane</keyword>
<organism evidence="3 4">
    <name type="scientific">Vanilla planifolia</name>
    <name type="common">Vanilla</name>
    <dbReference type="NCBI Taxonomy" id="51239"/>
    <lineage>
        <taxon>Eukaryota</taxon>
        <taxon>Viridiplantae</taxon>
        <taxon>Streptophyta</taxon>
        <taxon>Embryophyta</taxon>
        <taxon>Tracheophyta</taxon>
        <taxon>Spermatophyta</taxon>
        <taxon>Magnoliopsida</taxon>
        <taxon>Liliopsida</taxon>
        <taxon>Asparagales</taxon>
        <taxon>Orchidaceae</taxon>
        <taxon>Vanilloideae</taxon>
        <taxon>Vanilleae</taxon>
        <taxon>Vanilla</taxon>
    </lineage>
</organism>
<reference evidence="3 4" key="1">
    <citation type="journal article" date="2020" name="Nat. Food">
        <title>A phased Vanilla planifolia genome enables genetic improvement of flavour and production.</title>
        <authorList>
            <person name="Hasing T."/>
            <person name="Tang H."/>
            <person name="Brym M."/>
            <person name="Khazi F."/>
            <person name="Huang T."/>
            <person name="Chambers A.H."/>
        </authorList>
    </citation>
    <scope>NUCLEOTIDE SEQUENCE [LARGE SCALE GENOMIC DNA]</scope>
    <source>
        <tissue evidence="3">Leaf</tissue>
    </source>
</reference>
<comment type="caution">
    <text evidence="3">The sequence shown here is derived from an EMBL/GenBank/DDBJ whole genome shotgun (WGS) entry which is preliminary data.</text>
</comment>
<sequence>MQRQSLGSPSSKSQIHGIISSEEKENRKSGFPPAGHFAEVNTAEILKAEKPIRQYSRTDRSIHLVPFLILFCFLILFLCSHEPSSEDLAGFEGFSRFFHQKGEAGRFPAMEKNGMTVLRSHRALKETEQRCLRGFAYRNPAVKTI</sequence>
<feature type="transmembrane region" description="Helical" evidence="2">
    <location>
        <begin position="61"/>
        <end position="78"/>
    </location>
</feature>
<protein>
    <submittedName>
        <fullName evidence="3">Uncharacterized protein</fullName>
    </submittedName>
</protein>
<accession>A0A835U517</accession>
<dbReference type="AlphaFoldDB" id="A0A835U517"/>
<evidence type="ECO:0000256" key="1">
    <source>
        <dbReference type="SAM" id="MobiDB-lite"/>
    </source>
</evidence>
<name>A0A835U517_VANPL</name>
<feature type="compositionally biased region" description="Polar residues" evidence="1">
    <location>
        <begin position="1"/>
        <end position="14"/>
    </location>
</feature>
<feature type="region of interest" description="Disordered" evidence="1">
    <location>
        <begin position="1"/>
        <end position="34"/>
    </location>
</feature>
<gene>
    <name evidence="3" type="ORF">HPP92_027061</name>
</gene>
<keyword evidence="2" id="KW-0472">Membrane</keyword>
<keyword evidence="2" id="KW-1133">Transmembrane helix</keyword>
<evidence type="ECO:0000313" key="4">
    <source>
        <dbReference type="Proteomes" id="UP000639772"/>
    </source>
</evidence>
<dbReference type="OrthoDB" id="783427at2759"/>
<proteinExistence type="predicted"/>